<proteinExistence type="predicted"/>
<evidence type="ECO:0000313" key="2">
    <source>
        <dbReference type="EMBL" id="STP05196.1"/>
    </source>
</evidence>
<dbReference type="PROSITE" id="PS51257">
    <property type="entry name" value="PROKAR_LIPOPROTEIN"/>
    <property type="match status" value="1"/>
</dbReference>
<dbReference type="EMBL" id="UGHY01000002">
    <property type="protein sequence ID" value="STP05196.1"/>
    <property type="molecule type" value="Genomic_DNA"/>
</dbReference>
<evidence type="ECO:0000256" key="1">
    <source>
        <dbReference type="SAM" id="SignalP"/>
    </source>
</evidence>
<organism evidence="2 3">
    <name type="scientific">Haemophilus parainfluenzae</name>
    <dbReference type="NCBI Taxonomy" id="729"/>
    <lineage>
        <taxon>Bacteria</taxon>
        <taxon>Pseudomonadati</taxon>
        <taxon>Pseudomonadota</taxon>
        <taxon>Gammaproteobacteria</taxon>
        <taxon>Pasteurellales</taxon>
        <taxon>Pasteurellaceae</taxon>
        <taxon>Haemophilus</taxon>
    </lineage>
</organism>
<protein>
    <recommendedName>
        <fullName evidence="4">Lipoprotein</fullName>
    </recommendedName>
</protein>
<gene>
    <name evidence="2" type="ORF">NCTC10672_01148</name>
</gene>
<name>A0A377JHY3_HAEPA</name>
<dbReference type="AlphaFoldDB" id="A0A377JHY3"/>
<dbReference type="RefSeq" id="WP_115180095.1">
    <property type="nucleotide sequence ID" value="NZ_UGHY01000002.1"/>
</dbReference>
<sequence>MNKINLSLFLLCSILTACVSSDSYFVRFWNGDVISDMTPEEEKKFDLCYEKTKNLPRGTVEERGKASLATLKCMDDKK</sequence>
<dbReference type="Proteomes" id="UP000254186">
    <property type="component" value="Unassembled WGS sequence"/>
</dbReference>
<evidence type="ECO:0000313" key="3">
    <source>
        <dbReference type="Proteomes" id="UP000254186"/>
    </source>
</evidence>
<keyword evidence="1" id="KW-0732">Signal</keyword>
<accession>A0A377JHY3</accession>
<feature type="signal peptide" evidence="1">
    <location>
        <begin position="1"/>
        <end position="17"/>
    </location>
</feature>
<feature type="chain" id="PRO_5016622816" description="Lipoprotein" evidence="1">
    <location>
        <begin position="18"/>
        <end position="78"/>
    </location>
</feature>
<evidence type="ECO:0008006" key="4">
    <source>
        <dbReference type="Google" id="ProtNLM"/>
    </source>
</evidence>
<reference evidence="2 3" key="1">
    <citation type="submission" date="2018-06" db="EMBL/GenBank/DDBJ databases">
        <authorList>
            <consortium name="Pathogen Informatics"/>
            <person name="Doyle S."/>
        </authorList>
    </citation>
    <scope>NUCLEOTIDE SEQUENCE [LARGE SCALE GENOMIC DNA]</scope>
    <source>
        <strain evidence="2 3">NCTC10672</strain>
    </source>
</reference>